<dbReference type="EMBL" id="ML145276">
    <property type="protein sequence ID" value="TBU51928.1"/>
    <property type="molecule type" value="Genomic_DNA"/>
</dbReference>
<evidence type="ECO:0008006" key="4">
    <source>
        <dbReference type="Google" id="ProtNLM"/>
    </source>
</evidence>
<dbReference type="AlphaFoldDB" id="A0A4Q9PBN2"/>
<gene>
    <name evidence="2" type="ORF">BD310DRAFT_941285</name>
</gene>
<feature type="signal peptide" evidence="1">
    <location>
        <begin position="1"/>
        <end position="16"/>
    </location>
</feature>
<feature type="chain" id="PRO_5021023442" description="Secreted protein" evidence="1">
    <location>
        <begin position="17"/>
        <end position="100"/>
    </location>
</feature>
<organism evidence="2 3">
    <name type="scientific">Dichomitus squalens</name>
    <dbReference type="NCBI Taxonomy" id="114155"/>
    <lineage>
        <taxon>Eukaryota</taxon>
        <taxon>Fungi</taxon>
        <taxon>Dikarya</taxon>
        <taxon>Basidiomycota</taxon>
        <taxon>Agaricomycotina</taxon>
        <taxon>Agaricomycetes</taxon>
        <taxon>Polyporales</taxon>
        <taxon>Polyporaceae</taxon>
        <taxon>Dichomitus</taxon>
    </lineage>
</organism>
<keyword evidence="3" id="KW-1185">Reference proteome</keyword>
<keyword evidence="1" id="KW-0732">Signal</keyword>
<protein>
    <recommendedName>
        <fullName evidence="4">Secreted protein</fullName>
    </recommendedName>
</protein>
<dbReference type="Proteomes" id="UP000292082">
    <property type="component" value="Unassembled WGS sequence"/>
</dbReference>
<reference evidence="2 3" key="1">
    <citation type="submission" date="2019-01" db="EMBL/GenBank/DDBJ databases">
        <title>Draft genome sequences of three monokaryotic isolates of the white-rot basidiomycete fungus Dichomitus squalens.</title>
        <authorList>
            <consortium name="DOE Joint Genome Institute"/>
            <person name="Lopez S.C."/>
            <person name="Andreopoulos B."/>
            <person name="Pangilinan J."/>
            <person name="Lipzen A."/>
            <person name="Riley R."/>
            <person name="Ahrendt S."/>
            <person name="Ng V."/>
            <person name="Barry K."/>
            <person name="Daum C."/>
            <person name="Grigoriev I.V."/>
            <person name="Hilden K.S."/>
            <person name="Makela M.R."/>
            <person name="de Vries R.P."/>
        </authorList>
    </citation>
    <scope>NUCLEOTIDE SEQUENCE [LARGE SCALE GENOMIC DNA]</scope>
    <source>
        <strain evidence="2 3">CBS 464.89</strain>
    </source>
</reference>
<sequence length="100" mass="10464">MAGRCFLVLVSGRARCAVLGLTLMRTTNLFSRLPLIGSEGGGLGYGESPPLVPSSNLFLSVGGGARGVGRWGTPTLRPHRSLLRCSVLGSHTSGAWRQSL</sequence>
<evidence type="ECO:0000313" key="3">
    <source>
        <dbReference type="Proteomes" id="UP000292082"/>
    </source>
</evidence>
<proteinExistence type="predicted"/>
<accession>A0A4Q9PBN2</accession>
<name>A0A4Q9PBN2_9APHY</name>
<evidence type="ECO:0000313" key="2">
    <source>
        <dbReference type="EMBL" id="TBU51928.1"/>
    </source>
</evidence>
<evidence type="ECO:0000256" key="1">
    <source>
        <dbReference type="SAM" id="SignalP"/>
    </source>
</evidence>